<protein>
    <submittedName>
        <fullName evidence="2">PDZ domain-containing protein</fullName>
    </submittedName>
</protein>
<dbReference type="SUPFAM" id="SSF50156">
    <property type="entry name" value="PDZ domain-like"/>
    <property type="match status" value="1"/>
</dbReference>
<gene>
    <name evidence="2" type="ORF">IC612_08460</name>
</gene>
<evidence type="ECO:0000313" key="2">
    <source>
        <dbReference type="EMBL" id="MBF5027825.1"/>
    </source>
</evidence>
<dbReference type="InterPro" id="IPR036034">
    <property type="entry name" value="PDZ_sf"/>
</dbReference>
<dbReference type="InterPro" id="IPR021109">
    <property type="entry name" value="Peptidase_aspartic_dom_sf"/>
</dbReference>
<dbReference type="SMART" id="SM00228">
    <property type="entry name" value="PDZ"/>
    <property type="match status" value="1"/>
</dbReference>
<dbReference type="Pfam" id="PF17820">
    <property type="entry name" value="PDZ_6"/>
    <property type="match status" value="1"/>
</dbReference>
<dbReference type="Gene3D" id="2.40.70.10">
    <property type="entry name" value="Acid Proteases"/>
    <property type="match status" value="1"/>
</dbReference>
<proteinExistence type="predicted"/>
<dbReference type="Gene3D" id="2.30.42.10">
    <property type="match status" value="1"/>
</dbReference>
<keyword evidence="3" id="KW-1185">Reference proteome</keyword>
<dbReference type="EMBL" id="JADKYY010000010">
    <property type="protein sequence ID" value="MBF5027825.1"/>
    <property type="molecule type" value="Genomic_DNA"/>
</dbReference>
<feature type="domain" description="PDZ" evidence="1">
    <location>
        <begin position="369"/>
        <end position="424"/>
    </location>
</feature>
<dbReference type="Proteomes" id="UP000694480">
    <property type="component" value="Unassembled WGS sequence"/>
</dbReference>
<dbReference type="AlphaFoldDB" id="A0A930YX10"/>
<dbReference type="InterPro" id="IPR001478">
    <property type="entry name" value="PDZ"/>
</dbReference>
<name>A0A930YX10_9FLAO</name>
<evidence type="ECO:0000313" key="3">
    <source>
        <dbReference type="Proteomes" id="UP000694480"/>
    </source>
</evidence>
<dbReference type="InterPro" id="IPR041489">
    <property type="entry name" value="PDZ_6"/>
</dbReference>
<organism evidence="2 3">
    <name type="scientific">Planobacterium oryzisoli</name>
    <dbReference type="NCBI Taxonomy" id="2771435"/>
    <lineage>
        <taxon>Bacteria</taxon>
        <taxon>Pseudomonadati</taxon>
        <taxon>Bacteroidota</taxon>
        <taxon>Flavobacteriia</taxon>
        <taxon>Flavobacteriales</taxon>
        <taxon>Weeksellaceae</taxon>
        <taxon>Chryseobacterium group</taxon>
        <taxon>Chryseobacterium</taxon>
    </lineage>
</organism>
<sequence length="442" mass="49902">MKSLLVVLLLTFSLVKSQEGFKLPENKPISLDFKLINNLIFLPVQVNGVTLTFLLDSGVNETLLFSLENKEVDFNDVEKMKFSGLGENTDIEGLLAINNRVTVGKDFTDNAHRIYIILNESFNFSSHVGIEVNGILGYHFFKNHQIKIDYIKKKITVYPSLAKLRGEKRYSVAPLSIELNKPYVYAQVFQSSGGSDSKMLIDLGNSDAVWLFPALIEGFQYNRPNIEDFLGRGFNGDIYGKRSRINRLALAGFTLQKPLAAMPDPSSIQHLRLVEGRKGSIGSEILRRFSVVIDYSASRILLKPNRHFSDPFHFNMSGLDIKHDGMSWQQDLVRVESPKVGYQTGDEKPHYTATADFKYRFTLRNEYSVAGVRKDSPAFIAGIQAGDKIVKINGKKASEFTLSSMHELFKSSEGKRIIMELETNGAIRKVEFRLEDPIPYQP</sequence>
<dbReference type="PROSITE" id="PS50106">
    <property type="entry name" value="PDZ"/>
    <property type="match status" value="1"/>
</dbReference>
<accession>A0A930YX10</accession>
<evidence type="ECO:0000259" key="1">
    <source>
        <dbReference type="PROSITE" id="PS50106"/>
    </source>
</evidence>
<reference evidence="2" key="1">
    <citation type="submission" date="2020-11" db="EMBL/GenBank/DDBJ databases">
        <title>Genome seq and assembly of Planobacterium sp.</title>
        <authorList>
            <person name="Chhetri G."/>
        </authorList>
    </citation>
    <scope>NUCLEOTIDE SEQUENCE</scope>
    <source>
        <strain evidence="2">GCR5</strain>
    </source>
</reference>
<comment type="caution">
    <text evidence="2">The sequence shown here is derived from an EMBL/GenBank/DDBJ whole genome shotgun (WGS) entry which is preliminary data.</text>
</comment>